<feature type="transmembrane region" description="Helical" evidence="7">
    <location>
        <begin position="522"/>
        <end position="544"/>
    </location>
</feature>
<dbReference type="CDD" id="cd06174">
    <property type="entry name" value="MFS"/>
    <property type="match status" value="1"/>
</dbReference>
<evidence type="ECO:0000256" key="5">
    <source>
        <dbReference type="ARBA" id="ARBA00023136"/>
    </source>
</evidence>
<evidence type="ECO:0000256" key="2">
    <source>
        <dbReference type="ARBA" id="ARBA00022448"/>
    </source>
</evidence>
<feature type="transmembrane region" description="Helical" evidence="7">
    <location>
        <begin position="307"/>
        <end position="330"/>
    </location>
</feature>
<organism evidence="9 10">
    <name type="scientific">Symbiodinium microadriaticum</name>
    <name type="common">Dinoflagellate</name>
    <name type="synonym">Zooxanthella microadriatica</name>
    <dbReference type="NCBI Taxonomy" id="2951"/>
    <lineage>
        <taxon>Eukaryota</taxon>
        <taxon>Sar</taxon>
        <taxon>Alveolata</taxon>
        <taxon>Dinophyceae</taxon>
        <taxon>Suessiales</taxon>
        <taxon>Symbiodiniaceae</taxon>
        <taxon>Symbiodinium</taxon>
    </lineage>
</organism>
<keyword evidence="8" id="KW-0732">Signal</keyword>
<comment type="caution">
    <text evidence="9">The sequence shown here is derived from an EMBL/GenBank/DDBJ whole genome shotgun (WGS) entry which is preliminary data.</text>
</comment>
<dbReference type="AlphaFoldDB" id="A0A1Q9CF07"/>
<keyword evidence="3 7" id="KW-0812">Transmembrane</keyword>
<keyword evidence="5 7" id="KW-0472">Membrane</keyword>
<dbReference type="OrthoDB" id="6770063at2759"/>
<dbReference type="EMBL" id="LSRX01001275">
    <property type="protein sequence ID" value="OLP81505.1"/>
    <property type="molecule type" value="Genomic_DNA"/>
</dbReference>
<feature type="transmembrane region" description="Helical" evidence="7">
    <location>
        <begin position="257"/>
        <end position="279"/>
    </location>
</feature>
<keyword evidence="2" id="KW-0813">Transport</keyword>
<dbReference type="GO" id="GO:0016020">
    <property type="term" value="C:membrane"/>
    <property type="evidence" value="ECO:0007669"/>
    <property type="project" value="UniProtKB-SubCell"/>
</dbReference>
<feature type="transmembrane region" description="Helical" evidence="7">
    <location>
        <begin position="72"/>
        <end position="90"/>
    </location>
</feature>
<dbReference type="SUPFAM" id="SSF103473">
    <property type="entry name" value="MFS general substrate transporter"/>
    <property type="match status" value="1"/>
</dbReference>
<feature type="chain" id="PRO_5013090624" description="Major facilitator superfamily (MFS) profile domain-containing protein" evidence="8">
    <location>
        <begin position="27"/>
        <end position="795"/>
    </location>
</feature>
<evidence type="ECO:0000256" key="1">
    <source>
        <dbReference type="ARBA" id="ARBA00004141"/>
    </source>
</evidence>
<evidence type="ECO:0000256" key="8">
    <source>
        <dbReference type="SAM" id="SignalP"/>
    </source>
</evidence>
<evidence type="ECO:0000313" key="10">
    <source>
        <dbReference type="Proteomes" id="UP000186817"/>
    </source>
</evidence>
<dbReference type="Gene3D" id="1.20.1250.20">
    <property type="entry name" value="MFS general substrate transporter like domains"/>
    <property type="match status" value="2"/>
</dbReference>
<evidence type="ECO:0000256" key="3">
    <source>
        <dbReference type="ARBA" id="ARBA00022692"/>
    </source>
</evidence>
<evidence type="ECO:0000256" key="4">
    <source>
        <dbReference type="ARBA" id="ARBA00022989"/>
    </source>
</evidence>
<dbReference type="Proteomes" id="UP000186817">
    <property type="component" value="Unassembled WGS sequence"/>
</dbReference>
<keyword evidence="4 7" id="KW-1133">Transmembrane helix</keyword>
<sequence length="795" mass="84596">MAAPFRYLLLFTGFSACAQFDSGALAAFVDFLHKTLGFSTEDIGYINAMEYVLLPIASPLIPCLLKCLKVKIVLLVCLVGNMLGVFGLVMGPKMHESGDSAFTLFVVSRAISGICHAGIAVYGSVWVDLHAPKDQAASWLGAMQASSLVGLVVGYTVAGYSEDWVTVFCVNLVWFAATFVCLACAASEFIGSATSGHRSGSQVRLSFVSVPSGSFVDQADWADAREVELAEAEDPEVRLMSTNRPASAQQNVQNLPVYALMAFCVSSLFFVSGGLQFWATPYMEQIRLKELREVSGLGSEVEACAQVHSLVVTLVAVITLTAPTFGVFLGGGAVDSIGGYKGAAGRSTLKLLATGALLAMVFGVAACFSTSFWLAVSTFWVFNMLGAALLPGAFGLMLASVRSEKTSAASAIAQIPINLLGMAGGAYIPGWLTGCKEDASHGGGAGPSCDADCDYALGLRSLLLGPVFGFLCLILSLLLYRSPSESEETDNQELTLQAPRRRLAALAQALPQPPRPPRASHAAVMTCGARLAALAGTGAGWITLRYLDRREKRRAAQVASCSTWTKNLLFLPPSGFWADDDWYDLQMARRLPLCQDCLREFVYALPPLSGKFVVDLGAGTGRSAAAVAAAYPRAHFTLIDPDEGRLRTALIKLRRAAEASAVSSSEVPEPHLVVAAVRSGEPLPGLPEGTVSGYDCVLALQAVRHIVAPAAHYAEKHGLATAAGPEHIREGYAKVFKGIYSSLVPGGHVFLGDRVSHGHPGVYEHCRLLEDAGFLEIDIAWRQDDWFVIGARRPI</sequence>
<proteinExistence type="inferred from homology"/>
<dbReference type="PANTHER" id="PTHR23505">
    <property type="entry name" value="SPINSTER"/>
    <property type="match status" value="1"/>
</dbReference>
<feature type="transmembrane region" description="Helical" evidence="7">
    <location>
        <begin position="351"/>
        <end position="374"/>
    </location>
</feature>
<feature type="transmembrane region" description="Helical" evidence="7">
    <location>
        <begin position="102"/>
        <end position="127"/>
    </location>
</feature>
<dbReference type="Pfam" id="PF07690">
    <property type="entry name" value="MFS_1"/>
    <property type="match status" value="1"/>
</dbReference>
<name>A0A1Q9CF07_SYMMI</name>
<dbReference type="GO" id="GO:0022857">
    <property type="term" value="F:transmembrane transporter activity"/>
    <property type="evidence" value="ECO:0007669"/>
    <property type="project" value="InterPro"/>
</dbReference>
<dbReference type="InterPro" id="IPR011701">
    <property type="entry name" value="MFS"/>
</dbReference>
<feature type="transmembrane region" description="Helical" evidence="7">
    <location>
        <begin position="462"/>
        <end position="480"/>
    </location>
</feature>
<dbReference type="PROSITE" id="PS51257">
    <property type="entry name" value="PROKAR_LIPOPROTEIN"/>
    <property type="match status" value="1"/>
</dbReference>
<gene>
    <name evidence="9" type="ORF">AK812_SmicGene37957</name>
</gene>
<dbReference type="InterPro" id="IPR044770">
    <property type="entry name" value="MFS_spinster-like"/>
</dbReference>
<dbReference type="PANTHER" id="PTHR23505:SF9">
    <property type="entry name" value="PROTEIN, PUTATIVE-RELATED"/>
    <property type="match status" value="1"/>
</dbReference>
<feature type="transmembrane region" description="Helical" evidence="7">
    <location>
        <begin position="380"/>
        <end position="399"/>
    </location>
</feature>
<keyword evidence="10" id="KW-1185">Reference proteome</keyword>
<reference evidence="9 10" key="1">
    <citation type="submission" date="2016-02" db="EMBL/GenBank/DDBJ databases">
        <title>Genome analysis of coral dinoflagellate symbionts highlights evolutionary adaptations to a symbiotic lifestyle.</title>
        <authorList>
            <person name="Aranda M."/>
            <person name="Li Y."/>
            <person name="Liew Y.J."/>
            <person name="Baumgarten S."/>
            <person name="Simakov O."/>
            <person name="Wilson M."/>
            <person name="Piel J."/>
            <person name="Ashoor H."/>
            <person name="Bougouffa S."/>
            <person name="Bajic V.B."/>
            <person name="Ryu T."/>
            <person name="Ravasi T."/>
            <person name="Bayer T."/>
            <person name="Micklem G."/>
            <person name="Kim H."/>
            <person name="Bhak J."/>
            <person name="Lajeunesse T.C."/>
            <person name="Voolstra C.R."/>
        </authorList>
    </citation>
    <scope>NUCLEOTIDE SEQUENCE [LARGE SCALE GENOMIC DNA]</scope>
    <source>
        <strain evidence="9 10">CCMP2467</strain>
    </source>
</reference>
<evidence type="ECO:0008006" key="11">
    <source>
        <dbReference type="Google" id="ProtNLM"/>
    </source>
</evidence>
<dbReference type="Gene3D" id="3.40.50.150">
    <property type="entry name" value="Vaccinia Virus protein VP39"/>
    <property type="match status" value="1"/>
</dbReference>
<dbReference type="InterPro" id="IPR029063">
    <property type="entry name" value="SAM-dependent_MTases_sf"/>
</dbReference>
<evidence type="ECO:0000256" key="6">
    <source>
        <dbReference type="ARBA" id="ARBA00024338"/>
    </source>
</evidence>
<feature type="transmembrane region" description="Helical" evidence="7">
    <location>
        <begin position="164"/>
        <end position="190"/>
    </location>
</feature>
<dbReference type="InterPro" id="IPR036259">
    <property type="entry name" value="MFS_trans_sf"/>
</dbReference>
<evidence type="ECO:0000313" key="9">
    <source>
        <dbReference type="EMBL" id="OLP81505.1"/>
    </source>
</evidence>
<protein>
    <recommendedName>
        <fullName evidence="11">Major facilitator superfamily (MFS) profile domain-containing protein</fullName>
    </recommendedName>
</protein>
<accession>A0A1Q9CF07</accession>
<comment type="similarity">
    <text evidence="6">Belongs to the major facilitator superfamily. Spinster (TC 2.A.1.49) family.</text>
</comment>
<comment type="subcellular location">
    <subcellularLocation>
        <location evidence="1">Membrane</location>
        <topology evidence="1">Multi-pass membrane protein</topology>
    </subcellularLocation>
</comment>
<feature type="transmembrane region" description="Helical" evidence="7">
    <location>
        <begin position="139"/>
        <end position="158"/>
    </location>
</feature>
<feature type="transmembrane region" description="Helical" evidence="7">
    <location>
        <begin position="45"/>
        <end position="65"/>
    </location>
</feature>
<dbReference type="SUPFAM" id="SSF53335">
    <property type="entry name" value="S-adenosyl-L-methionine-dependent methyltransferases"/>
    <property type="match status" value="1"/>
</dbReference>
<feature type="signal peptide" evidence="8">
    <location>
        <begin position="1"/>
        <end position="26"/>
    </location>
</feature>
<evidence type="ECO:0000256" key="7">
    <source>
        <dbReference type="SAM" id="Phobius"/>
    </source>
</evidence>